<name>A0A2H0V389_9BACT</name>
<protein>
    <submittedName>
        <fullName evidence="1">Uncharacterized protein</fullName>
    </submittedName>
</protein>
<evidence type="ECO:0000313" key="1">
    <source>
        <dbReference type="EMBL" id="PIR93574.1"/>
    </source>
</evidence>
<evidence type="ECO:0000313" key="2">
    <source>
        <dbReference type="Proteomes" id="UP000229901"/>
    </source>
</evidence>
<accession>A0A2H0V389</accession>
<organism evidence="1 2">
    <name type="scientific">Candidatus Falkowbacteria bacterium CG10_big_fil_rev_8_21_14_0_10_39_11</name>
    <dbReference type="NCBI Taxonomy" id="1974565"/>
    <lineage>
        <taxon>Bacteria</taxon>
        <taxon>Candidatus Falkowiibacteriota</taxon>
    </lineage>
</organism>
<reference evidence="2" key="1">
    <citation type="submission" date="2017-09" db="EMBL/GenBank/DDBJ databases">
        <title>Depth-based differentiation of microbial function through sediment-hosted aquifers and enrichment of novel symbionts in the deep terrestrial subsurface.</title>
        <authorList>
            <person name="Probst A.J."/>
            <person name="Ladd B."/>
            <person name="Jarett J.K."/>
            <person name="Geller-Mcgrath D.E."/>
            <person name="Sieber C.M.K."/>
            <person name="Emerson J.B."/>
            <person name="Anantharaman K."/>
            <person name="Thomas B.C."/>
            <person name="Malmstrom R."/>
            <person name="Stieglmeier M."/>
            <person name="Klingl A."/>
            <person name="Woyke T."/>
            <person name="Ryan C.M."/>
            <person name="Banfield J.F."/>
        </authorList>
    </citation>
    <scope>NUCLEOTIDE SEQUENCE [LARGE SCALE GENOMIC DNA]</scope>
</reference>
<dbReference type="AlphaFoldDB" id="A0A2H0V389"/>
<comment type="caution">
    <text evidence="1">The sequence shown here is derived from an EMBL/GenBank/DDBJ whole genome shotgun (WGS) entry which is preliminary data.</text>
</comment>
<dbReference type="Proteomes" id="UP000229901">
    <property type="component" value="Unassembled WGS sequence"/>
</dbReference>
<gene>
    <name evidence="1" type="ORF">COT97_05810</name>
</gene>
<dbReference type="EMBL" id="PFAP01000052">
    <property type="protein sequence ID" value="PIR93574.1"/>
    <property type="molecule type" value="Genomic_DNA"/>
</dbReference>
<proteinExistence type="predicted"/>
<sequence>MSQNKRPKFLIFGDRGNDFCNMIGSILDNVLEVVTMNEYDCEYVFPLDRSSTHQSLRRFAGQQFDAIFLELYPRKEAERFIDVFFESLTEEQRKTVIIFVSRVRIINDDPFVRRYKHLPNLDPLASVAEWKKIILRVKNG</sequence>